<dbReference type="Proteomes" id="UP001530293">
    <property type="component" value="Unassembled WGS sequence"/>
</dbReference>
<dbReference type="AlphaFoldDB" id="A0ABD3M9V9"/>
<feature type="region of interest" description="Disordered" evidence="1">
    <location>
        <begin position="243"/>
        <end position="263"/>
    </location>
</feature>
<keyword evidence="3" id="KW-1185">Reference proteome</keyword>
<evidence type="ECO:0000313" key="3">
    <source>
        <dbReference type="Proteomes" id="UP001530293"/>
    </source>
</evidence>
<name>A0ABD3M9V9_9STRA</name>
<organism evidence="2 3">
    <name type="scientific">Discostella pseudostelligera</name>
    <dbReference type="NCBI Taxonomy" id="259834"/>
    <lineage>
        <taxon>Eukaryota</taxon>
        <taxon>Sar</taxon>
        <taxon>Stramenopiles</taxon>
        <taxon>Ochrophyta</taxon>
        <taxon>Bacillariophyta</taxon>
        <taxon>Coscinodiscophyceae</taxon>
        <taxon>Thalassiosirophycidae</taxon>
        <taxon>Stephanodiscales</taxon>
        <taxon>Stephanodiscaceae</taxon>
        <taxon>Discostella</taxon>
    </lineage>
</organism>
<gene>
    <name evidence="2" type="ORF">ACHAWU_000718</name>
</gene>
<evidence type="ECO:0000256" key="1">
    <source>
        <dbReference type="SAM" id="MobiDB-lite"/>
    </source>
</evidence>
<sequence>MKKALVIQSLMAGLPGVLVKEAMALNSLTPDASANVDDGDGGVTMHNNDNKSPESIDNNGIIDSLNRENSIINDERYSSSSTTSSSSNTTTTTTTTGGYFDTFDVHHHGHNNAQSAYYYNNDQNMILNTNYDDDQTYLDLFGERAKELLTQHLIPSTDAECRWDWRTGRCEPYCGCALQFLWGDYHLGRSCRFRQSPPQTHFFMDVSHDGNNEETSWQEAWQEVWQTELTDGTVDPSYLPPLFSTDQPDATKTTSTQDETSTACTLPPESRYIKIMNQLANTLIHSTRVVERFHKIKDASSTTFNTGIEHSRHHWTTMRQKSCEIVKRKVEERAKGRNQPVVLTRQGANWIRRVCGPTGNNGARGMDGDDLIETFGGIPRTDNKSY</sequence>
<reference evidence="2 3" key="1">
    <citation type="submission" date="2024-10" db="EMBL/GenBank/DDBJ databases">
        <title>Updated reference genomes for cyclostephanoid diatoms.</title>
        <authorList>
            <person name="Roberts W.R."/>
            <person name="Alverson A.J."/>
        </authorList>
    </citation>
    <scope>NUCLEOTIDE SEQUENCE [LARGE SCALE GENOMIC DNA]</scope>
    <source>
        <strain evidence="2 3">AJA232-27</strain>
    </source>
</reference>
<protein>
    <submittedName>
        <fullName evidence="2">Uncharacterized protein</fullName>
    </submittedName>
</protein>
<comment type="caution">
    <text evidence="2">The sequence shown here is derived from an EMBL/GenBank/DDBJ whole genome shotgun (WGS) entry which is preliminary data.</text>
</comment>
<proteinExistence type="predicted"/>
<dbReference type="EMBL" id="JALLBG020000200">
    <property type="protein sequence ID" value="KAL3759419.1"/>
    <property type="molecule type" value="Genomic_DNA"/>
</dbReference>
<accession>A0ABD3M9V9</accession>
<evidence type="ECO:0000313" key="2">
    <source>
        <dbReference type="EMBL" id="KAL3759419.1"/>
    </source>
</evidence>
<feature type="region of interest" description="Disordered" evidence="1">
    <location>
        <begin position="33"/>
        <end position="63"/>
    </location>
</feature>
<feature type="compositionally biased region" description="Low complexity" evidence="1">
    <location>
        <begin position="250"/>
        <end position="263"/>
    </location>
</feature>